<evidence type="ECO:0008006" key="3">
    <source>
        <dbReference type="Google" id="ProtNLM"/>
    </source>
</evidence>
<sequence>MDSAILQEPPPAGTWVALLTASPKAIETAAARLSGARYRPIRQSGTGKILFAREFGADQSCPRQFDFSHCGLAAWAFRQPGRFAYSFETSAAAKG</sequence>
<keyword evidence="2" id="KW-1185">Reference proteome</keyword>
<comment type="caution">
    <text evidence="1">The sequence shown here is derived from an EMBL/GenBank/DDBJ whole genome shotgun (WGS) entry which is preliminary data.</text>
</comment>
<gene>
    <name evidence="1" type="ORF">WG901_22080</name>
</gene>
<organism evidence="1 2">
    <name type="scientific">Novosphingobium anseongense</name>
    <dbReference type="NCBI Taxonomy" id="3133436"/>
    <lineage>
        <taxon>Bacteria</taxon>
        <taxon>Pseudomonadati</taxon>
        <taxon>Pseudomonadota</taxon>
        <taxon>Alphaproteobacteria</taxon>
        <taxon>Sphingomonadales</taxon>
        <taxon>Sphingomonadaceae</taxon>
        <taxon>Novosphingobium</taxon>
    </lineage>
</organism>
<dbReference type="RefSeq" id="WP_339589297.1">
    <property type="nucleotide sequence ID" value="NZ_JBBHJZ010000007.1"/>
</dbReference>
<name>A0ABU8S262_9SPHN</name>
<accession>A0ABU8S262</accession>
<reference evidence="1 2" key="1">
    <citation type="submission" date="2024-03" db="EMBL/GenBank/DDBJ databases">
        <authorList>
            <person name="Jo J.-H."/>
        </authorList>
    </citation>
    <scope>NUCLEOTIDE SEQUENCE [LARGE SCALE GENOMIC DNA]</scope>
    <source>
        <strain evidence="1 2">PS1R-30</strain>
    </source>
</reference>
<protein>
    <recommendedName>
        <fullName evidence="3">Uroporphyrinogen-III synthase</fullName>
    </recommendedName>
</protein>
<evidence type="ECO:0000313" key="2">
    <source>
        <dbReference type="Proteomes" id="UP001361239"/>
    </source>
</evidence>
<dbReference type="EMBL" id="JBBHJZ010000007">
    <property type="protein sequence ID" value="MEJ5979359.1"/>
    <property type="molecule type" value="Genomic_DNA"/>
</dbReference>
<evidence type="ECO:0000313" key="1">
    <source>
        <dbReference type="EMBL" id="MEJ5979359.1"/>
    </source>
</evidence>
<proteinExistence type="predicted"/>
<dbReference type="Proteomes" id="UP001361239">
    <property type="component" value="Unassembled WGS sequence"/>
</dbReference>